<dbReference type="AlphaFoldDB" id="Q2M428"/>
<proteinExistence type="evidence at transcript level"/>
<feature type="compositionally biased region" description="Basic and acidic residues" evidence="1">
    <location>
        <begin position="75"/>
        <end position="84"/>
    </location>
</feature>
<feature type="compositionally biased region" description="Polar residues" evidence="1">
    <location>
        <begin position="90"/>
        <end position="103"/>
    </location>
</feature>
<keyword evidence="2" id="KW-0732">Signal</keyword>
<sequence length="103" mass="11465">MTQWLAGFLLSELSAGCATRGVQNVLTRASRSLEQALASLQLPLNRPQETESEANQQAQTSPVTLSSKQEPSATPRREADENSKKRSKTMHQMTMQDFFTPKQ</sequence>
<feature type="signal peptide" evidence="2">
    <location>
        <begin position="1"/>
        <end position="19"/>
    </location>
</feature>
<dbReference type="EMBL" id="AY961433">
    <property type="protein sequence ID" value="AAY43379.1"/>
    <property type="molecule type" value="mRNA"/>
</dbReference>
<feature type="compositionally biased region" description="Polar residues" evidence="1">
    <location>
        <begin position="53"/>
        <end position="72"/>
    </location>
</feature>
<dbReference type="VEuPathDB" id="FungiDB:PITG_10553"/>
<name>Q2M428_PHYIN</name>
<evidence type="ECO:0008006" key="4">
    <source>
        <dbReference type="Google" id="ProtNLM"/>
    </source>
</evidence>
<evidence type="ECO:0000256" key="2">
    <source>
        <dbReference type="SAM" id="SignalP"/>
    </source>
</evidence>
<evidence type="ECO:0000313" key="3">
    <source>
        <dbReference type="EMBL" id="AAY43379.1"/>
    </source>
</evidence>
<protein>
    <recommendedName>
        <fullName evidence="4">Secreted RxLR effector peptide protein</fullName>
    </recommendedName>
</protein>
<organism evidence="3">
    <name type="scientific">Phytophthora infestans</name>
    <name type="common">Potato late blight agent</name>
    <name type="synonym">Botrytis infestans</name>
    <dbReference type="NCBI Taxonomy" id="4787"/>
    <lineage>
        <taxon>Eukaryota</taxon>
        <taxon>Sar</taxon>
        <taxon>Stramenopiles</taxon>
        <taxon>Oomycota</taxon>
        <taxon>Peronosporomycetes</taxon>
        <taxon>Peronosporales</taxon>
        <taxon>Peronosporaceae</taxon>
        <taxon>Phytophthora</taxon>
    </lineage>
</organism>
<evidence type="ECO:0000256" key="1">
    <source>
        <dbReference type="SAM" id="MobiDB-lite"/>
    </source>
</evidence>
<feature type="region of interest" description="Disordered" evidence="1">
    <location>
        <begin position="42"/>
        <end position="103"/>
    </location>
</feature>
<reference evidence="3" key="1">
    <citation type="journal article" date="2006" name="Fungal Genet. Biol.">
        <title>Computational and comparative analyses of 150 full-length cDNA sequences from the oomycete plant pathogen Phytophthora infestans.</title>
        <authorList>
            <person name="Win J."/>
            <person name="Kanneganti T.D."/>
            <person name="Torto-Alalibo T."/>
            <person name="Kamoun S."/>
        </authorList>
    </citation>
    <scope>NUCLEOTIDE SEQUENCE</scope>
    <source>
        <strain evidence="3">88069</strain>
    </source>
</reference>
<accession>Q2M428</accession>
<feature type="chain" id="PRO_5004212485" description="Secreted RxLR effector peptide protein" evidence="2">
    <location>
        <begin position="20"/>
        <end position="103"/>
    </location>
</feature>